<evidence type="ECO:0000313" key="3">
    <source>
        <dbReference type="Proteomes" id="UP000002384"/>
    </source>
</evidence>
<dbReference type="Proteomes" id="UP000002384">
    <property type="component" value="Plasmid pP742401"/>
</dbReference>
<organism evidence="2 3">
    <name type="scientific">Gloeothece citriformis (strain PCC 7424)</name>
    <name type="common">Cyanothece sp. (strain PCC 7424)</name>
    <dbReference type="NCBI Taxonomy" id="65393"/>
    <lineage>
        <taxon>Bacteria</taxon>
        <taxon>Bacillati</taxon>
        <taxon>Cyanobacteriota</taxon>
        <taxon>Cyanophyceae</taxon>
        <taxon>Oscillatoriophycideae</taxon>
        <taxon>Chroococcales</taxon>
        <taxon>Aphanothecaceae</taxon>
        <taxon>Gloeothece</taxon>
        <taxon>Gloeothece citriformis</taxon>
    </lineage>
</organism>
<keyword evidence="3" id="KW-1185">Reference proteome</keyword>
<dbReference type="Pfam" id="PF00685">
    <property type="entry name" value="Sulfotransfer_1"/>
    <property type="match status" value="1"/>
</dbReference>
<accession>B7KM96</accession>
<reference evidence="3" key="1">
    <citation type="journal article" date="2011" name="MBio">
        <title>Novel metabolic attributes of the genus Cyanothece, comprising a group of unicellular nitrogen-fixing Cyanobacteria.</title>
        <authorList>
            <person name="Bandyopadhyay A."/>
            <person name="Elvitigala T."/>
            <person name="Welsh E."/>
            <person name="Stockel J."/>
            <person name="Liberton M."/>
            <person name="Min H."/>
            <person name="Sherman L.A."/>
            <person name="Pakrasi H.B."/>
        </authorList>
    </citation>
    <scope>NUCLEOTIDE SEQUENCE [LARGE SCALE GENOMIC DNA]</scope>
    <source>
        <strain evidence="3">PCC 7424</strain>
        <plasmid evidence="3">pP742401</plasmid>
    </source>
</reference>
<dbReference type="SUPFAM" id="SSF52540">
    <property type="entry name" value="P-loop containing nucleoside triphosphate hydrolases"/>
    <property type="match status" value="1"/>
</dbReference>
<dbReference type="KEGG" id="cyc:PCC7424_5869"/>
<sequence length="235" mass="27330">MIIISSSIPKSASTLVFRYQQDLLALASQKNVMAQEKFDKYSDYGFLRKIGLKEFVIIIFIQLKYGNIVIKTHSEPTFLIKLLIALGLAKATFCYRDPRDTILSAIDHGERSRKGLDPGNGFKNMKTVKDGLPLVKFWTSNWYKWHKIPQVFLIKYENLMINKFAVLLEMSQFLNLNLKEEEIKQIYLKHENNKATAWNFNKGTIERYKTDMNESDLILCNQELQDTLKAMGYIN</sequence>
<geneLocation type="plasmid" evidence="2 3">
    <name>pP742401</name>
</geneLocation>
<proteinExistence type="predicted"/>
<dbReference type="AlphaFoldDB" id="B7KM96"/>
<dbReference type="InterPro" id="IPR000863">
    <property type="entry name" value="Sulfotransferase_dom"/>
</dbReference>
<dbReference type="eggNOG" id="ENOG5034388">
    <property type="taxonomic scope" value="Bacteria"/>
</dbReference>
<dbReference type="GO" id="GO:0008146">
    <property type="term" value="F:sulfotransferase activity"/>
    <property type="evidence" value="ECO:0007669"/>
    <property type="project" value="InterPro"/>
</dbReference>
<evidence type="ECO:0000313" key="2">
    <source>
        <dbReference type="EMBL" id="ACK73918.1"/>
    </source>
</evidence>
<dbReference type="EMBL" id="CP001292">
    <property type="protein sequence ID" value="ACK73918.1"/>
    <property type="molecule type" value="Genomic_DNA"/>
</dbReference>
<protein>
    <recommendedName>
        <fullName evidence="1">Sulfotransferase domain-containing protein</fullName>
    </recommendedName>
</protein>
<gene>
    <name evidence="2" type="ordered locus">PCC7424_5869</name>
</gene>
<keyword evidence="2" id="KW-0614">Plasmid</keyword>
<dbReference type="InterPro" id="IPR027417">
    <property type="entry name" value="P-loop_NTPase"/>
</dbReference>
<dbReference type="Gene3D" id="3.40.50.300">
    <property type="entry name" value="P-loop containing nucleotide triphosphate hydrolases"/>
    <property type="match status" value="1"/>
</dbReference>
<dbReference type="HOGENOM" id="CLU_1178669_0_0_3"/>
<feature type="domain" description="Sulfotransferase" evidence="1">
    <location>
        <begin position="69"/>
        <end position="187"/>
    </location>
</feature>
<dbReference type="OrthoDB" id="8157416at2"/>
<evidence type="ECO:0000259" key="1">
    <source>
        <dbReference type="Pfam" id="PF00685"/>
    </source>
</evidence>
<name>B7KM96_GLOC7</name>